<protein>
    <submittedName>
        <fullName evidence="3">DUF2892 domain-containing protein</fullName>
    </submittedName>
</protein>
<dbReference type="KEGG" id="afx:JZ786_11400"/>
<accession>A0A9X7W2I1</accession>
<reference evidence="3 4" key="1">
    <citation type="submission" date="2021-02" db="EMBL/GenBank/DDBJ databases">
        <title>Alicyclobacillus curvatus sp. nov. and Alicyclobacillus mengziensis sp. nov., two acidophilic bacteria isolated from acid mine drainage.</title>
        <authorList>
            <person name="Huang Y."/>
        </authorList>
    </citation>
    <scope>NUCLEOTIDE SEQUENCE [LARGE SCALE GENOMIC DNA]</scope>
    <source>
        <strain evidence="3 4">S30H14</strain>
    </source>
</reference>
<name>A0A9X7W2I1_9BACL</name>
<dbReference type="InterPro" id="IPR021309">
    <property type="entry name" value="YgaP-like_TM"/>
</dbReference>
<keyword evidence="4" id="KW-1185">Reference proteome</keyword>
<dbReference type="Pfam" id="PF11127">
    <property type="entry name" value="YgaP-like_TM"/>
    <property type="match status" value="1"/>
</dbReference>
<evidence type="ECO:0000259" key="2">
    <source>
        <dbReference type="Pfam" id="PF11127"/>
    </source>
</evidence>
<sequence>MSTQPVAKSKNPEKVKQVSSAHFEIQPNIGKIDRYIRMTAGLFMIGSALSNQKSGTFSKTLLAVGSMSLTEGILGWCPIMAMFGVQDTTGSVGEEKSSPSGGKTSQHGAASEQEDHGQKQQSANSARRTENKWSSPSGAPDYIEPSAHQTEMSRDRKEQEPKPDDVAFALNTSFQ</sequence>
<dbReference type="RefSeq" id="WP_206658760.1">
    <property type="nucleotide sequence ID" value="NZ_CP071182.1"/>
</dbReference>
<feature type="domain" description="Inner membrane protein YgaP-like transmembrane" evidence="2">
    <location>
        <begin position="26"/>
        <end position="87"/>
    </location>
</feature>
<proteinExistence type="predicted"/>
<dbReference type="Proteomes" id="UP000663505">
    <property type="component" value="Chromosome"/>
</dbReference>
<feature type="compositionally biased region" description="Polar residues" evidence="1">
    <location>
        <begin position="98"/>
        <end position="108"/>
    </location>
</feature>
<dbReference type="AlphaFoldDB" id="A0A9X7W2I1"/>
<dbReference type="EMBL" id="CP071182">
    <property type="protein sequence ID" value="QSO49449.1"/>
    <property type="molecule type" value="Genomic_DNA"/>
</dbReference>
<gene>
    <name evidence="3" type="ORF">JZ786_11400</name>
</gene>
<evidence type="ECO:0000313" key="3">
    <source>
        <dbReference type="EMBL" id="QSO49449.1"/>
    </source>
</evidence>
<organism evidence="3 4">
    <name type="scientific">Alicyclobacillus mengziensis</name>
    <dbReference type="NCBI Taxonomy" id="2931921"/>
    <lineage>
        <taxon>Bacteria</taxon>
        <taxon>Bacillati</taxon>
        <taxon>Bacillota</taxon>
        <taxon>Bacilli</taxon>
        <taxon>Bacillales</taxon>
        <taxon>Alicyclobacillaceae</taxon>
        <taxon>Alicyclobacillus</taxon>
    </lineage>
</organism>
<feature type="region of interest" description="Disordered" evidence="1">
    <location>
        <begin position="89"/>
        <end position="175"/>
    </location>
</feature>
<evidence type="ECO:0000256" key="1">
    <source>
        <dbReference type="SAM" id="MobiDB-lite"/>
    </source>
</evidence>
<feature type="compositionally biased region" description="Polar residues" evidence="1">
    <location>
        <begin position="119"/>
        <end position="137"/>
    </location>
</feature>
<feature type="compositionally biased region" description="Basic and acidic residues" evidence="1">
    <location>
        <begin position="151"/>
        <end position="165"/>
    </location>
</feature>
<evidence type="ECO:0000313" key="4">
    <source>
        <dbReference type="Proteomes" id="UP000663505"/>
    </source>
</evidence>